<evidence type="ECO:0000313" key="1">
    <source>
        <dbReference type="EMBL" id="MBR7831348.1"/>
    </source>
</evidence>
<proteinExistence type="predicted"/>
<dbReference type="RefSeq" id="WP_212522458.1">
    <property type="nucleotide sequence ID" value="NZ_JAGSOH010000218.1"/>
</dbReference>
<reference evidence="1" key="1">
    <citation type="submission" date="2021-04" db="EMBL/GenBank/DDBJ databases">
        <title>Genome based classification of Actinospica acidithermotolerans sp. nov., an actinobacterium isolated from an Indonesian hot spring.</title>
        <authorList>
            <person name="Kusuma A.B."/>
            <person name="Putra K.E."/>
            <person name="Nafisah S."/>
            <person name="Loh J."/>
            <person name="Nouioui I."/>
            <person name="Goodfellow M."/>
        </authorList>
    </citation>
    <scope>NUCLEOTIDE SEQUENCE</scope>
    <source>
        <strain evidence="1">MGRD01-02</strain>
    </source>
</reference>
<comment type="caution">
    <text evidence="1">The sequence shown here is derived from an EMBL/GenBank/DDBJ whole genome shotgun (WGS) entry which is preliminary data.</text>
</comment>
<name>A0A941EJ45_9ACTN</name>
<gene>
    <name evidence="1" type="ORF">KDK95_33900</name>
</gene>
<evidence type="ECO:0000313" key="2">
    <source>
        <dbReference type="Proteomes" id="UP000676325"/>
    </source>
</evidence>
<dbReference type="Proteomes" id="UP000676325">
    <property type="component" value="Unassembled WGS sequence"/>
</dbReference>
<accession>A0A941EJ45</accession>
<dbReference type="EMBL" id="JAGSOH010000218">
    <property type="protein sequence ID" value="MBR7831348.1"/>
    <property type="molecule type" value="Genomic_DNA"/>
</dbReference>
<dbReference type="AlphaFoldDB" id="A0A941EJ45"/>
<sequence length="293" mass="32246">MERPVEYVVAVDRYLAGSRLSPASQRVYRVTLSTWGWLLVGRIPPTGSARRGAPIPVVALSRLDGDAATAVVQEAAARRALMYIDRRTYEREVSILRNAAHWWAARGWIGPQAEQALKGHVTSRDGGRVAPETSADVDPARVFALRAPLREQALWQLIYETTAPAEHLLALDVSDLDLGLRRIRRKGGTPRRVDRIVWGDRSAKLLPLLTIGRTNGPLFLTERRATARVAAADRCPYSGHARLSMRRAAELFRAATSEADPRGVGWNLRDLRLAGKRDRAAVAAGGRGRDSLG</sequence>
<protein>
    <submittedName>
        <fullName evidence="1">Uncharacterized protein</fullName>
    </submittedName>
</protein>
<keyword evidence="2" id="KW-1185">Reference proteome</keyword>
<organism evidence="1 2">
    <name type="scientific">Actinospica acidithermotolerans</name>
    <dbReference type="NCBI Taxonomy" id="2828514"/>
    <lineage>
        <taxon>Bacteria</taxon>
        <taxon>Bacillati</taxon>
        <taxon>Actinomycetota</taxon>
        <taxon>Actinomycetes</taxon>
        <taxon>Catenulisporales</taxon>
        <taxon>Actinospicaceae</taxon>
        <taxon>Actinospica</taxon>
    </lineage>
</organism>